<organism evidence="1 2">
    <name type="scientific">Trichoderma asperellum (strain ATCC 204424 / CBS 433.97 / NBRC 101777)</name>
    <dbReference type="NCBI Taxonomy" id="1042311"/>
    <lineage>
        <taxon>Eukaryota</taxon>
        <taxon>Fungi</taxon>
        <taxon>Dikarya</taxon>
        <taxon>Ascomycota</taxon>
        <taxon>Pezizomycotina</taxon>
        <taxon>Sordariomycetes</taxon>
        <taxon>Hypocreomycetidae</taxon>
        <taxon>Hypocreales</taxon>
        <taxon>Hypocreaceae</taxon>
        <taxon>Trichoderma</taxon>
    </lineage>
</organism>
<gene>
    <name evidence="1" type="ORF">M441DRAFT_330611</name>
</gene>
<accession>A0A2T3YS89</accession>
<reference evidence="1 2" key="1">
    <citation type="submission" date="2016-07" db="EMBL/GenBank/DDBJ databases">
        <title>Multiple horizontal gene transfer events from other fungi enriched the ability of initially mycotrophic Trichoderma (Ascomycota) to feed on dead plant biomass.</title>
        <authorList>
            <consortium name="DOE Joint Genome Institute"/>
            <person name="Aerts A."/>
            <person name="Atanasova L."/>
            <person name="Chenthamara K."/>
            <person name="Zhang J."/>
            <person name="Grujic M."/>
            <person name="Henrissat B."/>
            <person name="Kuo A."/>
            <person name="Salamov A."/>
            <person name="Lipzen A."/>
            <person name="Labutti K."/>
            <person name="Barry K."/>
            <person name="Miao Y."/>
            <person name="Rahimi M.J."/>
            <person name="Shen Q."/>
            <person name="Grigoriev I.V."/>
            <person name="Kubicek C.P."/>
            <person name="Druzhinina I.S."/>
        </authorList>
    </citation>
    <scope>NUCLEOTIDE SEQUENCE [LARGE SCALE GENOMIC DNA]</scope>
    <source>
        <strain evidence="1 2">CBS 433.97</strain>
    </source>
</reference>
<dbReference type="AlphaFoldDB" id="A0A2T3YS89"/>
<name>A0A2T3YS89_TRIA4</name>
<proteinExistence type="predicted"/>
<keyword evidence="2" id="KW-1185">Reference proteome</keyword>
<dbReference type="EMBL" id="KZ679276">
    <property type="protein sequence ID" value="PTB35397.1"/>
    <property type="molecule type" value="Genomic_DNA"/>
</dbReference>
<sequence length="101" mass="10998">MPSKTGPRSSACHVVEASCVNIKGIPIRHSPGPCLCHVLQRRRPTCCSEPRRAPRGTEVWLLDERGTCTCTLLLLLDVVAHVSCLCTCSVDTARQCAHETT</sequence>
<protein>
    <submittedName>
        <fullName evidence="1">Uncharacterized protein</fullName>
    </submittedName>
</protein>
<evidence type="ECO:0000313" key="2">
    <source>
        <dbReference type="Proteomes" id="UP000240493"/>
    </source>
</evidence>
<evidence type="ECO:0000313" key="1">
    <source>
        <dbReference type="EMBL" id="PTB35397.1"/>
    </source>
</evidence>
<dbReference type="Proteomes" id="UP000240493">
    <property type="component" value="Unassembled WGS sequence"/>
</dbReference>